<keyword evidence="6 11" id="KW-0812">Transmembrane</keyword>
<dbReference type="PATRIC" id="fig|1129367.4.peg.1082"/>
<evidence type="ECO:0000256" key="2">
    <source>
        <dbReference type="ARBA" id="ARBA00009810"/>
    </source>
</evidence>
<dbReference type="InterPro" id="IPR036942">
    <property type="entry name" value="Beta-barrel_TonB_sf"/>
</dbReference>
<feature type="signal peptide" evidence="13">
    <location>
        <begin position="1"/>
        <end position="27"/>
    </location>
</feature>
<dbReference type="Gene3D" id="3.55.50.30">
    <property type="match status" value="1"/>
</dbReference>
<dbReference type="SMART" id="SM00965">
    <property type="entry name" value="STN"/>
    <property type="match status" value="1"/>
</dbReference>
<dbReference type="PANTHER" id="PTHR30069">
    <property type="entry name" value="TONB-DEPENDENT OUTER MEMBRANE RECEPTOR"/>
    <property type="match status" value="1"/>
</dbReference>
<evidence type="ECO:0000259" key="14">
    <source>
        <dbReference type="SMART" id="SM00965"/>
    </source>
</evidence>
<evidence type="ECO:0000256" key="7">
    <source>
        <dbReference type="ARBA" id="ARBA00023004"/>
    </source>
</evidence>
<dbReference type="Gene3D" id="2.40.170.20">
    <property type="entry name" value="TonB-dependent receptor, beta-barrel domain"/>
    <property type="match status" value="1"/>
</dbReference>
<keyword evidence="10 11" id="KW-0998">Cell outer membrane</keyword>
<dbReference type="Pfam" id="PF00593">
    <property type="entry name" value="TonB_dep_Rec_b-barrel"/>
    <property type="match status" value="1"/>
</dbReference>
<dbReference type="GO" id="GO:0015344">
    <property type="term" value="F:siderophore uptake transmembrane transporter activity"/>
    <property type="evidence" value="ECO:0007669"/>
    <property type="project" value="TreeGrafter"/>
</dbReference>
<feature type="domain" description="Secretin/TonB short N-terminal" evidence="14">
    <location>
        <begin position="53"/>
        <end position="104"/>
    </location>
</feature>
<evidence type="ECO:0000256" key="6">
    <source>
        <dbReference type="ARBA" id="ARBA00022692"/>
    </source>
</evidence>
<dbReference type="InterPro" id="IPR037066">
    <property type="entry name" value="Plug_dom_sf"/>
</dbReference>
<keyword evidence="8 12" id="KW-0798">TonB box</keyword>
<evidence type="ECO:0000256" key="3">
    <source>
        <dbReference type="ARBA" id="ARBA00022448"/>
    </source>
</evidence>
<dbReference type="PROSITE" id="PS52016">
    <property type="entry name" value="TONB_DEPENDENT_REC_3"/>
    <property type="match status" value="1"/>
</dbReference>
<keyword evidence="5" id="KW-0406">Ion transport</keyword>
<evidence type="ECO:0000256" key="5">
    <source>
        <dbReference type="ARBA" id="ARBA00022496"/>
    </source>
</evidence>
<evidence type="ECO:0000256" key="9">
    <source>
        <dbReference type="ARBA" id="ARBA00023136"/>
    </source>
</evidence>
<evidence type="ECO:0000256" key="12">
    <source>
        <dbReference type="RuleBase" id="RU003357"/>
    </source>
</evidence>
<organism evidence="15 16">
    <name type="scientific">Pseudoalteromonas luteoviolacea S4054</name>
    <dbReference type="NCBI Taxonomy" id="1129367"/>
    <lineage>
        <taxon>Bacteria</taxon>
        <taxon>Pseudomonadati</taxon>
        <taxon>Pseudomonadota</taxon>
        <taxon>Gammaproteobacteria</taxon>
        <taxon>Alteromonadales</taxon>
        <taxon>Pseudoalteromonadaceae</taxon>
        <taxon>Pseudoalteromonas</taxon>
    </lineage>
</organism>
<dbReference type="InterPro" id="IPR000531">
    <property type="entry name" value="Beta-barrel_TonB"/>
</dbReference>
<dbReference type="GO" id="GO:0044718">
    <property type="term" value="P:siderophore transmembrane transport"/>
    <property type="evidence" value="ECO:0007669"/>
    <property type="project" value="TreeGrafter"/>
</dbReference>
<reference evidence="15 16" key="1">
    <citation type="journal article" date="2015" name="BMC Genomics">
        <title>Genome mining reveals unlocked bioactive potential of marine Gram-negative bacteria.</title>
        <authorList>
            <person name="Machado H."/>
            <person name="Sonnenschein E.C."/>
            <person name="Melchiorsen J."/>
            <person name="Gram L."/>
        </authorList>
    </citation>
    <scope>NUCLEOTIDE SEQUENCE [LARGE SCALE GENOMIC DNA]</scope>
    <source>
        <strain evidence="15 16">S4054</strain>
    </source>
</reference>
<dbReference type="GO" id="GO:0015232">
    <property type="term" value="F:heme transmembrane transporter activity"/>
    <property type="evidence" value="ECO:0007669"/>
    <property type="project" value="InterPro"/>
</dbReference>
<keyword evidence="7" id="KW-0408">Iron</keyword>
<dbReference type="GO" id="GO:0009279">
    <property type="term" value="C:cell outer membrane"/>
    <property type="evidence" value="ECO:0007669"/>
    <property type="project" value="UniProtKB-SubCell"/>
</dbReference>
<dbReference type="RefSeq" id="WP_052960873.1">
    <property type="nucleotide sequence ID" value="NZ_AUXW01000090.1"/>
</dbReference>
<sequence length="835" mass="91404">MIGDRTPRSILTALLCTGLALPSVALAQQAHQLDIPKGSLANALNTLALQTGVLLQFDPNQVGSTQTLGLKGEFVLREGFDQLLTGTGLYAEKTANGSFIIRSIADDQAVVLDTLDVYASTNARTEIYQSASSDTKLGQAQLTRVAPRDTSDIFYNVPGVATSQSRQEPGVAVNVRGIQDFGRVNVMIDGARQNFQRSGHGANGTVYLDPQLLSSVDISKGPVGDAGGAGAIGGVVNFKTLEFADLAIEGKAHGSKLSLATGSNAYHLQGLLASGVRVGKNLELVAAIGRKSVGRFEPGQSGGNAGKSEYFDALSAFTEQDQWSSLLKASYKIDDQQTIKLSYIGFYADFEEGSTTDQTNPDSAPGATSKLKNDTIKLDYTWNPNSDYLDVSASIYYNRTNMRQHRFESGKETNPYGEFALEFETNTVGMALENYAFFSLEHQWLPETDSLLILNTGTEYFRDWTQPQAIQQTPGSGDPTWFTGATPGGDRAVASVFTQAEWQYGEHLSIETGVRYEHFSIEGEGEINSGSILNPPGVTPSKTLIFTHFDVARHDEYISPNVRVAYRFTDEIQAYVSSAKGVRHPAITETLLFGMHAGNSFPFYPNPGLKAEKSLNNEVGINFEFMQLANKHDLMIKAGWFNNTVDNFIVQGTVMSPTSVSDRSNIRSYVNLLDEVRFEGLELQADYESKHIFAELNYTKMNFNPGQGDYDPFPLGSQVGFPKTNLGQTKSGGLLYIEPAKHSAALTIGVKLLEDKLKFGTRVRVEDNDGRGGSAYKDVVDWEIYDLWLDYQYSPQLQLRLSVDNLKDLNYAEANGTSYWVAPGRSVIGRINIKF</sequence>
<protein>
    <recommendedName>
        <fullName evidence="14">Secretin/TonB short N-terminal domain-containing protein</fullName>
    </recommendedName>
</protein>
<dbReference type="AlphaFoldDB" id="A0A0F6AFE1"/>
<evidence type="ECO:0000313" key="15">
    <source>
        <dbReference type="EMBL" id="KKE84878.1"/>
    </source>
</evidence>
<keyword evidence="4 11" id="KW-1134">Transmembrane beta strand</keyword>
<evidence type="ECO:0000313" key="16">
    <source>
        <dbReference type="Proteomes" id="UP000033434"/>
    </source>
</evidence>
<accession>A0A0F6AFE1</accession>
<keyword evidence="5" id="KW-0410">Iron transport</keyword>
<dbReference type="Gene3D" id="2.170.130.10">
    <property type="entry name" value="TonB-dependent receptor, plug domain"/>
    <property type="match status" value="1"/>
</dbReference>
<gene>
    <name evidence="15" type="ORF">N479_07210</name>
</gene>
<dbReference type="Proteomes" id="UP000033434">
    <property type="component" value="Unassembled WGS sequence"/>
</dbReference>
<comment type="similarity">
    <text evidence="2 11 12">Belongs to the TonB-dependent receptor family.</text>
</comment>
<keyword evidence="13" id="KW-0732">Signal</keyword>
<keyword evidence="9 11" id="KW-0472">Membrane</keyword>
<evidence type="ECO:0000256" key="10">
    <source>
        <dbReference type="ARBA" id="ARBA00023237"/>
    </source>
</evidence>
<dbReference type="SUPFAM" id="SSF56935">
    <property type="entry name" value="Porins"/>
    <property type="match status" value="1"/>
</dbReference>
<evidence type="ECO:0000256" key="8">
    <source>
        <dbReference type="ARBA" id="ARBA00023077"/>
    </source>
</evidence>
<evidence type="ECO:0000256" key="1">
    <source>
        <dbReference type="ARBA" id="ARBA00004571"/>
    </source>
</evidence>
<dbReference type="NCBIfam" id="TIGR01785">
    <property type="entry name" value="TonB-hemin"/>
    <property type="match status" value="1"/>
</dbReference>
<proteinExistence type="inferred from homology"/>
<dbReference type="EMBL" id="AUXW01000090">
    <property type="protein sequence ID" value="KKE84878.1"/>
    <property type="molecule type" value="Genomic_DNA"/>
</dbReference>
<evidence type="ECO:0000256" key="4">
    <source>
        <dbReference type="ARBA" id="ARBA00022452"/>
    </source>
</evidence>
<name>A0A0F6AFE1_9GAMM</name>
<evidence type="ECO:0000256" key="13">
    <source>
        <dbReference type="SAM" id="SignalP"/>
    </source>
</evidence>
<evidence type="ECO:0000256" key="11">
    <source>
        <dbReference type="PROSITE-ProRule" id="PRU01360"/>
    </source>
</evidence>
<dbReference type="InterPro" id="IPR011662">
    <property type="entry name" value="Secretin/TonB_short_N"/>
</dbReference>
<keyword evidence="3 11" id="KW-0813">Transport</keyword>
<dbReference type="InterPro" id="IPR039426">
    <property type="entry name" value="TonB-dep_rcpt-like"/>
</dbReference>
<comment type="subcellular location">
    <subcellularLocation>
        <location evidence="1 11">Cell outer membrane</location>
        <topology evidence="1 11">Multi-pass membrane protein</topology>
    </subcellularLocation>
</comment>
<comment type="caution">
    <text evidence="15">The sequence shown here is derived from an EMBL/GenBank/DDBJ whole genome shotgun (WGS) entry which is preliminary data.</text>
</comment>
<dbReference type="InterPro" id="IPR012910">
    <property type="entry name" value="Plug_dom"/>
</dbReference>
<dbReference type="Pfam" id="PF07715">
    <property type="entry name" value="Plug"/>
    <property type="match status" value="1"/>
</dbReference>
<dbReference type="InterPro" id="IPR011276">
    <property type="entry name" value="TonB_haem/Hb_rcpt"/>
</dbReference>
<feature type="chain" id="PRO_5002499306" description="Secretin/TonB short N-terminal domain-containing protein" evidence="13">
    <location>
        <begin position="28"/>
        <end position="835"/>
    </location>
</feature>
<dbReference type="PANTHER" id="PTHR30069:SF41">
    <property type="entry name" value="HEME_HEMOPEXIN UTILIZATION PROTEIN C"/>
    <property type="match status" value="1"/>
</dbReference>